<dbReference type="Gene3D" id="3.40.50.1000">
    <property type="entry name" value="HAD superfamily/HAD-like"/>
    <property type="match status" value="1"/>
</dbReference>
<dbReference type="InterPro" id="IPR036412">
    <property type="entry name" value="HAD-like_sf"/>
</dbReference>
<dbReference type="EMBL" id="QICS01000006">
    <property type="protein sequence ID" value="PXV89476.1"/>
    <property type="molecule type" value="Genomic_DNA"/>
</dbReference>
<dbReference type="NCBIfam" id="TIGR01549">
    <property type="entry name" value="HAD-SF-IA-v1"/>
    <property type="match status" value="1"/>
</dbReference>
<dbReference type="PRINTS" id="PR00413">
    <property type="entry name" value="HADHALOGNASE"/>
</dbReference>
<keyword evidence="1" id="KW-0378">Hydrolase</keyword>
<protein>
    <submittedName>
        <fullName evidence="2">HAD family phosphatase</fullName>
    </submittedName>
    <submittedName>
        <fullName evidence="1">Putative hydrolase of the HAD superfamily</fullName>
    </submittedName>
</protein>
<proteinExistence type="predicted"/>
<dbReference type="RefSeq" id="WP_094376638.1">
    <property type="nucleotide sequence ID" value="NZ_NOKA02000004.1"/>
</dbReference>
<name>A0A255IJY1_9FIRM</name>
<dbReference type="PANTHER" id="PTHR43611:SF3">
    <property type="entry name" value="FLAVIN MONONUCLEOTIDE HYDROLASE 1, CHLOROPLATIC"/>
    <property type="match status" value="1"/>
</dbReference>
<dbReference type="InterPro" id="IPR006439">
    <property type="entry name" value="HAD-SF_hydro_IA"/>
</dbReference>
<dbReference type="SUPFAM" id="SSF56784">
    <property type="entry name" value="HAD-like"/>
    <property type="match status" value="1"/>
</dbReference>
<keyword evidence="3" id="KW-1185">Reference proteome</keyword>
<dbReference type="SFLD" id="SFLDG01129">
    <property type="entry name" value="C1.5:_HAD__Beta-PGM__Phosphata"/>
    <property type="match status" value="1"/>
</dbReference>
<dbReference type="Proteomes" id="UP000247523">
    <property type="component" value="Unassembled WGS sequence"/>
</dbReference>
<reference evidence="2" key="3">
    <citation type="submission" date="2018-07" db="EMBL/GenBank/DDBJ databases">
        <authorList>
            <person name="Quirk P.G."/>
            <person name="Krulwich T.A."/>
        </authorList>
    </citation>
    <scope>NUCLEOTIDE SEQUENCE</scope>
    <source>
        <strain evidence="2">CCRI-19302</strain>
    </source>
</reference>
<dbReference type="EMBL" id="NOKA02000004">
    <property type="protein sequence ID" value="RDY32338.1"/>
    <property type="molecule type" value="Genomic_DNA"/>
</dbReference>
<evidence type="ECO:0000313" key="1">
    <source>
        <dbReference type="EMBL" id="PXV89476.1"/>
    </source>
</evidence>
<dbReference type="PANTHER" id="PTHR43611">
    <property type="entry name" value="ALPHA-D-GLUCOSE 1-PHOSPHATE PHOSPHATASE"/>
    <property type="match status" value="1"/>
</dbReference>
<evidence type="ECO:0000313" key="2">
    <source>
        <dbReference type="EMBL" id="RDY32338.1"/>
    </source>
</evidence>
<dbReference type="SFLD" id="SFLDS00003">
    <property type="entry name" value="Haloacid_Dehalogenase"/>
    <property type="match status" value="1"/>
</dbReference>
<reference evidence="2 3" key="1">
    <citation type="journal article" date="2017" name="Genome Announc.">
        <title>Draft Genome Sequence of a Sporulating and Motile Strain of Lachnotalea glycerini Isolated from Water in Quebec City, Canada.</title>
        <authorList>
            <person name="Maheux A.F."/>
            <person name="Boudreau D.K."/>
            <person name="Berube E."/>
            <person name="Boissinot M."/>
            <person name="Raymond F."/>
            <person name="Brodeur S."/>
            <person name="Corbeil J."/>
            <person name="Isabel S."/>
            <person name="Omar R.F."/>
            <person name="Bergeron M.G."/>
        </authorList>
    </citation>
    <scope>NUCLEOTIDE SEQUENCE [LARGE SCALE GENOMIC DNA]</scope>
    <source>
        <strain evidence="2 3">CCRI-19302</strain>
    </source>
</reference>
<dbReference type="OrthoDB" id="9797415at2"/>
<dbReference type="Pfam" id="PF00702">
    <property type="entry name" value="Hydrolase"/>
    <property type="match status" value="1"/>
</dbReference>
<dbReference type="CDD" id="cd02603">
    <property type="entry name" value="HAD_sEH-N_like"/>
    <property type="match status" value="1"/>
</dbReference>
<reference evidence="1 4" key="2">
    <citation type="submission" date="2018-05" db="EMBL/GenBank/DDBJ databases">
        <title>Genomic Encyclopedia of Type Strains, Phase IV (KMG-IV): sequencing the most valuable type-strain genomes for metagenomic binning, comparative biology and taxonomic classification.</title>
        <authorList>
            <person name="Goeker M."/>
        </authorList>
    </citation>
    <scope>NUCLEOTIDE SEQUENCE [LARGE SCALE GENOMIC DNA]</scope>
    <source>
        <strain evidence="1 4">DSM 28816</strain>
    </source>
</reference>
<dbReference type="GO" id="GO:0016787">
    <property type="term" value="F:hydrolase activity"/>
    <property type="evidence" value="ECO:0007669"/>
    <property type="project" value="UniProtKB-KW"/>
</dbReference>
<dbReference type="InterPro" id="IPR023214">
    <property type="entry name" value="HAD_sf"/>
</dbReference>
<evidence type="ECO:0000313" key="3">
    <source>
        <dbReference type="Proteomes" id="UP000216411"/>
    </source>
</evidence>
<sequence>MINTIIFDLGMVLVNFRWHDFIEEFDFTKEVKEAVSKAMVQSKEWNEFDRSLLSDEEILSSFIRNAPEYEKEIAEVFQNIGNTVATYDYTKPWIQELKKKGYKIYILSNYPRRTYDLSKKQLDFLEVCDGALFSFEVKKIKPEEEIFHLLLDKYNIKSEEAVFLDDNINNIEAAQKLGIHSIHFTTRDNAVQELNKIFRQF</sequence>
<accession>A0A255IJY1</accession>
<dbReference type="NCBIfam" id="TIGR01509">
    <property type="entry name" value="HAD-SF-IA-v3"/>
    <property type="match status" value="1"/>
</dbReference>
<dbReference type="Gene3D" id="1.10.150.240">
    <property type="entry name" value="Putative phosphatase, domain 2"/>
    <property type="match status" value="1"/>
</dbReference>
<organism evidence="2 3">
    <name type="scientific">Lachnotalea glycerini</name>
    <dbReference type="NCBI Taxonomy" id="1763509"/>
    <lineage>
        <taxon>Bacteria</taxon>
        <taxon>Bacillati</taxon>
        <taxon>Bacillota</taxon>
        <taxon>Clostridia</taxon>
        <taxon>Lachnospirales</taxon>
        <taxon>Lachnospiraceae</taxon>
        <taxon>Lachnotalea</taxon>
    </lineage>
</organism>
<dbReference type="AlphaFoldDB" id="A0A255IJY1"/>
<comment type="caution">
    <text evidence="2">The sequence shown here is derived from an EMBL/GenBank/DDBJ whole genome shotgun (WGS) entry which is preliminary data.</text>
</comment>
<gene>
    <name evidence="1" type="ORF">C8E03_106127</name>
    <name evidence="2" type="ORF">CG710_004990</name>
</gene>
<dbReference type="Proteomes" id="UP000216411">
    <property type="component" value="Unassembled WGS sequence"/>
</dbReference>
<dbReference type="InterPro" id="IPR023198">
    <property type="entry name" value="PGP-like_dom2"/>
</dbReference>
<evidence type="ECO:0000313" key="4">
    <source>
        <dbReference type="Proteomes" id="UP000247523"/>
    </source>
</evidence>